<name>A0A7Y9YER2_9ACTN</name>
<dbReference type="AlphaFoldDB" id="A0A7Y9YER2"/>
<dbReference type="EMBL" id="JACBZI010000001">
    <property type="protein sequence ID" value="NYI10863.1"/>
    <property type="molecule type" value="Genomic_DNA"/>
</dbReference>
<keyword evidence="3" id="KW-1185">Reference proteome</keyword>
<protein>
    <submittedName>
        <fullName evidence="2">Uncharacterized protein</fullName>
    </submittedName>
</protein>
<evidence type="ECO:0000256" key="1">
    <source>
        <dbReference type="SAM" id="MobiDB-lite"/>
    </source>
</evidence>
<organism evidence="2 3">
    <name type="scientific">Nocardioides marinus</name>
    <dbReference type="NCBI Taxonomy" id="374514"/>
    <lineage>
        <taxon>Bacteria</taxon>
        <taxon>Bacillati</taxon>
        <taxon>Actinomycetota</taxon>
        <taxon>Actinomycetes</taxon>
        <taxon>Propionibacteriales</taxon>
        <taxon>Nocardioidaceae</taxon>
        <taxon>Nocardioides</taxon>
    </lineage>
</organism>
<sequence length="143" mass="14910">MAPPTGSLLSPEESSRMQSEAPRTPPSAATPRLTVLTTTRSVSGSAWQALSSRLPGSVLTSVQRWAVDSQRSACRNAMVAGTALAVRRAEREEVEEFLAARVPAPATEQSRLDALAGHEPQPSDGPGRAQADPGGHPGHTAHG</sequence>
<comment type="caution">
    <text evidence="2">The sequence shown here is derived from an EMBL/GenBank/DDBJ whole genome shotgun (WGS) entry which is preliminary data.</text>
</comment>
<evidence type="ECO:0000313" key="2">
    <source>
        <dbReference type="EMBL" id="NYI10863.1"/>
    </source>
</evidence>
<dbReference type="RefSeq" id="WP_179531634.1">
    <property type="nucleotide sequence ID" value="NZ_BAAAPP010000005.1"/>
</dbReference>
<proteinExistence type="predicted"/>
<accession>A0A7Y9YER2</accession>
<feature type="region of interest" description="Disordered" evidence="1">
    <location>
        <begin position="1"/>
        <end position="32"/>
    </location>
</feature>
<dbReference type="Proteomes" id="UP000537326">
    <property type="component" value="Unassembled WGS sequence"/>
</dbReference>
<reference evidence="2 3" key="1">
    <citation type="submission" date="2020-07" db="EMBL/GenBank/DDBJ databases">
        <title>Sequencing the genomes of 1000 actinobacteria strains.</title>
        <authorList>
            <person name="Klenk H.-P."/>
        </authorList>
    </citation>
    <scope>NUCLEOTIDE SEQUENCE [LARGE SCALE GENOMIC DNA]</scope>
    <source>
        <strain evidence="2 3">DSM 18248</strain>
    </source>
</reference>
<evidence type="ECO:0000313" key="3">
    <source>
        <dbReference type="Proteomes" id="UP000537326"/>
    </source>
</evidence>
<feature type="region of interest" description="Disordered" evidence="1">
    <location>
        <begin position="102"/>
        <end position="143"/>
    </location>
</feature>
<gene>
    <name evidence="2" type="ORF">BKA05_002378</name>
</gene>